<dbReference type="AlphaFoldDB" id="A0A645I849"/>
<gene>
    <name evidence="2" type="primary">pccB_28</name>
    <name evidence="2" type="ORF">SDC9_195130</name>
</gene>
<protein>
    <submittedName>
        <fullName evidence="2">Propionyl-CoA carboxylase beta chain</fullName>
        <ecNumber evidence="2">6.4.1.3</ecNumber>
    </submittedName>
</protein>
<comment type="caution">
    <text evidence="2">The sequence shown here is derived from an EMBL/GenBank/DDBJ whole genome shotgun (WGS) entry which is preliminary data.</text>
</comment>
<dbReference type="SUPFAM" id="SSF52096">
    <property type="entry name" value="ClpP/crotonase"/>
    <property type="match status" value="1"/>
</dbReference>
<reference evidence="2" key="1">
    <citation type="submission" date="2019-08" db="EMBL/GenBank/DDBJ databases">
        <authorList>
            <person name="Kucharzyk K."/>
            <person name="Murdoch R.W."/>
            <person name="Higgins S."/>
            <person name="Loffler F."/>
        </authorList>
    </citation>
    <scope>NUCLEOTIDE SEQUENCE</scope>
</reference>
<dbReference type="InterPro" id="IPR051047">
    <property type="entry name" value="AccD/PCCB"/>
</dbReference>
<evidence type="ECO:0000313" key="2">
    <source>
        <dbReference type="EMBL" id="MPN47527.1"/>
    </source>
</evidence>
<dbReference type="PANTHER" id="PTHR43842">
    <property type="entry name" value="PROPIONYL-COA CARBOXYLASE BETA CHAIN"/>
    <property type="match status" value="1"/>
</dbReference>
<dbReference type="GO" id="GO:0004658">
    <property type="term" value="F:propionyl-CoA carboxylase activity"/>
    <property type="evidence" value="ECO:0007669"/>
    <property type="project" value="UniProtKB-EC"/>
</dbReference>
<dbReference type="EMBL" id="VSSQ01109094">
    <property type="protein sequence ID" value="MPN47527.1"/>
    <property type="molecule type" value="Genomic_DNA"/>
</dbReference>
<organism evidence="2">
    <name type="scientific">bioreactor metagenome</name>
    <dbReference type="NCBI Taxonomy" id="1076179"/>
    <lineage>
        <taxon>unclassified sequences</taxon>
        <taxon>metagenomes</taxon>
        <taxon>ecological metagenomes</taxon>
    </lineage>
</organism>
<dbReference type="EC" id="6.4.1.3" evidence="2"/>
<feature type="domain" description="CoA carboxyltransferase C-terminal" evidence="1">
    <location>
        <begin position="1"/>
        <end position="88"/>
    </location>
</feature>
<sequence length="106" mass="11981">MCSKHLGSDFVYSWDTGEIAVMGAEGAVEILFKNELQNAPNPKELIEKLEKEYADTFVNPTIAAESGIIDEIIEPEQTRQVIIQSLMQLQRKEQQILKKKHGNIPL</sequence>
<dbReference type="InterPro" id="IPR034733">
    <property type="entry name" value="AcCoA_carboxyl_beta"/>
</dbReference>
<dbReference type="Gene3D" id="3.90.226.10">
    <property type="entry name" value="2-enoyl-CoA Hydratase, Chain A, domain 1"/>
    <property type="match status" value="1"/>
</dbReference>
<dbReference type="Pfam" id="PF01039">
    <property type="entry name" value="Carboxyl_trans"/>
    <property type="match status" value="1"/>
</dbReference>
<dbReference type="InterPro" id="IPR011763">
    <property type="entry name" value="COA_CT_C"/>
</dbReference>
<accession>A0A645I849</accession>
<evidence type="ECO:0000259" key="1">
    <source>
        <dbReference type="PROSITE" id="PS50989"/>
    </source>
</evidence>
<dbReference type="PROSITE" id="PS50989">
    <property type="entry name" value="COA_CT_CTER"/>
    <property type="match status" value="1"/>
</dbReference>
<name>A0A645I849_9ZZZZ</name>
<proteinExistence type="predicted"/>
<keyword evidence="2" id="KW-0436">Ligase</keyword>
<dbReference type="InterPro" id="IPR029045">
    <property type="entry name" value="ClpP/crotonase-like_dom_sf"/>
</dbReference>
<dbReference type="PANTHER" id="PTHR43842:SF2">
    <property type="entry name" value="PROPIONYL-COA CARBOXYLASE BETA CHAIN, MITOCHONDRIAL"/>
    <property type="match status" value="1"/>
</dbReference>